<dbReference type="CDD" id="cd06558">
    <property type="entry name" value="crotonase-like"/>
    <property type="match status" value="1"/>
</dbReference>
<evidence type="ECO:0000313" key="5">
    <source>
        <dbReference type="EMBL" id="UPM43304.1"/>
    </source>
</evidence>
<dbReference type="GeneID" id="71926857"/>
<dbReference type="InterPro" id="IPR029045">
    <property type="entry name" value="ClpP/crotonase-like_dom_sf"/>
</dbReference>
<gene>
    <name evidence="5" type="ORF">MW046_02380</name>
</gene>
<protein>
    <submittedName>
        <fullName evidence="5">Enoyl-CoA hydratase</fullName>
    </submittedName>
</protein>
<dbReference type="InterPro" id="IPR001753">
    <property type="entry name" value="Enoyl-CoA_hydra/iso"/>
</dbReference>
<dbReference type="GO" id="GO:0016836">
    <property type="term" value="F:hydro-lyase activity"/>
    <property type="evidence" value="ECO:0007669"/>
    <property type="project" value="UniProtKB-ARBA"/>
</dbReference>
<keyword evidence="6" id="KW-1185">Reference proteome</keyword>
<dbReference type="InterPro" id="IPR018376">
    <property type="entry name" value="Enoyl-CoA_hyd/isom_CS"/>
</dbReference>
<organism evidence="5 6">
    <name type="scientific">Halocatena salina</name>
    <dbReference type="NCBI Taxonomy" id="2934340"/>
    <lineage>
        <taxon>Archaea</taxon>
        <taxon>Methanobacteriati</taxon>
        <taxon>Methanobacteriota</taxon>
        <taxon>Stenosarchaea group</taxon>
        <taxon>Halobacteria</taxon>
        <taxon>Halobacteriales</taxon>
        <taxon>Natronomonadaceae</taxon>
        <taxon>Halocatena</taxon>
    </lineage>
</organism>
<dbReference type="PANTHER" id="PTHR43459:SF1">
    <property type="entry name" value="EG:BACN32G11.4 PROTEIN"/>
    <property type="match status" value="1"/>
</dbReference>
<dbReference type="RefSeq" id="WP_247993971.1">
    <property type="nucleotide sequence ID" value="NZ_CP096019.1"/>
</dbReference>
<evidence type="ECO:0000256" key="2">
    <source>
        <dbReference type="ARBA" id="ARBA00023239"/>
    </source>
</evidence>
<accession>A0A8U0A2M2</accession>
<dbReference type="PROSITE" id="PS00166">
    <property type="entry name" value="ENOYL_COA_HYDRATASE"/>
    <property type="match status" value="1"/>
</dbReference>
<dbReference type="Gene3D" id="1.10.12.10">
    <property type="entry name" value="Lyase 2-enoyl-coa Hydratase, Chain A, domain 2"/>
    <property type="match status" value="1"/>
</dbReference>
<dbReference type="SUPFAM" id="SSF52096">
    <property type="entry name" value="ClpP/crotonase"/>
    <property type="match status" value="1"/>
</dbReference>
<dbReference type="AlphaFoldDB" id="A0A8U0A2M2"/>
<dbReference type="Proteomes" id="UP000831768">
    <property type="component" value="Chromosome"/>
</dbReference>
<name>A0A8U0A2M2_9EURY</name>
<dbReference type="Pfam" id="PF00378">
    <property type="entry name" value="ECH_1"/>
    <property type="match status" value="1"/>
</dbReference>
<dbReference type="InterPro" id="IPR014748">
    <property type="entry name" value="Enoyl-CoA_hydra_C"/>
</dbReference>
<keyword evidence="2" id="KW-0456">Lyase</keyword>
<dbReference type="KEGG" id="haad:MW046_02380"/>
<evidence type="ECO:0000256" key="3">
    <source>
        <dbReference type="RuleBase" id="RU003707"/>
    </source>
</evidence>
<sequence>MSEDAVLLDIEDGTATITLNNPGMRNALSEDVSTGIIEAIRTIEGSDARAVVIRGAGDAFCSGGDVSAMMERMSGDVELYEAVRRIHQQTSRAVQRVYECHLPTVALIEGVAFGAGANLAIACDIQLGSSDAKISFGFRNVGLATDTGTSYLLPRLVGLNTAKELVFTGQVLEADRAKQFGLINHVYHEDFEERAAEFVAQLAHGPTIALEASKRALNQGLEQSLDQAMTREAAHQAAVFETHDHKEGASAFMERREPDFTGE</sequence>
<evidence type="ECO:0000313" key="6">
    <source>
        <dbReference type="Proteomes" id="UP000831768"/>
    </source>
</evidence>
<evidence type="ECO:0000256" key="4">
    <source>
        <dbReference type="SAM" id="MobiDB-lite"/>
    </source>
</evidence>
<dbReference type="Gene3D" id="3.90.226.10">
    <property type="entry name" value="2-enoyl-CoA Hydratase, Chain A, domain 1"/>
    <property type="match status" value="1"/>
</dbReference>
<dbReference type="PANTHER" id="PTHR43459">
    <property type="entry name" value="ENOYL-COA HYDRATASE"/>
    <property type="match status" value="1"/>
</dbReference>
<dbReference type="EMBL" id="CP096019">
    <property type="protein sequence ID" value="UPM43304.1"/>
    <property type="molecule type" value="Genomic_DNA"/>
</dbReference>
<evidence type="ECO:0000256" key="1">
    <source>
        <dbReference type="ARBA" id="ARBA00005254"/>
    </source>
</evidence>
<reference evidence="5" key="1">
    <citation type="submission" date="2022-04" db="EMBL/GenBank/DDBJ databases">
        <title>Halocatena sp. nov., isolated from a salt lake.</title>
        <authorList>
            <person name="Cui H.-L."/>
        </authorList>
    </citation>
    <scope>NUCLEOTIDE SEQUENCE</scope>
    <source>
        <strain evidence="5">AD-1</strain>
    </source>
</reference>
<proteinExistence type="inferred from homology"/>
<feature type="region of interest" description="Disordered" evidence="4">
    <location>
        <begin position="244"/>
        <end position="263"/>
    </location>
</feature>
<dbReference type="FunFam" id="1.10.12.10:FF:000001">
    <property type="entry name" value="Probable enoyl-CoA hydratase, mitochondrial"/>
    <property type="match status" value="1"/>
</dbReference>
<comment type="similarity">
    <text evidence="1 3">Belongs to the enoyl-CoA hydratase/isomerase family.</text>
</comment>